<sequence length="292" mass="33374">MLPAELDVTVYADIHTDLAGLSVADLEQHYRTIGIKQGRRSNSIADRNAFAALANRSGDVLEIGPLDNPMLRGPNISYADYFSFEELKKKATTHGRSAETVPNIDYVLGEMTLSDIPKKFGAVLSSHCIEHQTDLIRHLQDVQKLLNDEGRYFALIPDKRYCFDAFKSETTIGEIIDAHENRMTVHPLSKVIAHFASMSHNRHVDHWDQPVTSVPPIETAKIRKAINTWRESEGRYLDVHGIYFTPDSFREIMRLLRELGYIDLHIERLYPTRFRKNEFWAVLQSSNPNRAG</sequence>
<reference evidence="1 2" key="1">
    <citation type="submission" date="2014-03" db="EMBL/GenBank/DDBJ databases">
        <title>Genome sequence of Sphingobium yanoikuyae B1.</title>
        <authorList>
            <person name="Gan H.M."/>
            <person name="Gan H.Y."/>
            <person name="Savka M.A."/>
        </authorList>
    </citation>
    <scope>NUCLEOTIDE SEQUENCE [LARGE SCALE GENOMIC DNA]</scope>
    <source>
        <strain evidence="1 2">B1</strain>
    </source>
</reference>
<comment type="caution">
    <text evidence="1">The sequence shown here is derived from an EMBL/GenBank/DDBJ whole genome shotgun (WGS) entry which is preliminary data.</text>
</comment>
<dbReference type="InterPro" id="IPR029063">
    <property type="entry name" value="SAM-dependent_MTases_sf"/>
</dbReference>
<protein>
    <submittedName>
        <fullName evidence="1">Uncharacterized protein</fullName>
    </submittedName>
</protein>
<dbReference type="EMBL" id="JGVR01000004">
    <property type="protein sequence ID" value="KEZ20264.1"/>
    <property type="molecule type" value="Genomic_DNA"/>
</dbReference>
<dbReference type="AlphaFoldDB" id="A0A084EQM2"/>
<evidence type="ECO:0000313" key="2">
    <source>
        <dbReference type="Proteomes" id="UP000028534"/>
    </source>
</evidence>
<accession>A0A084EQM2</accession>
<proteinExistence type="predicted"/>
<organism evidence="1 2">
    <name type="scientific">Sphingobium yanoikuyae</name>
    <name type="common">Sphingomonas yanoikuyae</name>
    <dbReference type="NCBI Taxonomy" id="13690"/>
    <lineage>
        <taxon>Bacteria</taxon>
        <taxon>Pseudomonadati</taxon>
        <taxon>Pseudomonadota</taxon>
        <taxon>Alphaproteobacteria</taxon>
        <taxon>Sphingomonadales</taxon>
        <taxon>Sphingomonadaceae</taxon>
        <taxon>Sphingobium</taxon>
    </lineage>
</organism>
<gene>
    <name evidence="1" type="ORF">CP98_00984</name>
</gene>
<dbReference type="PATRIC" id="fig|13690.10.peg.1022"/>
<dbReference type="Gene3D" id="3.40.50.150">
    <property type="entry name" value="Vaccinia Virus protein VP39"/>
    <property type="match status" value="1"/>
</dbReference>
<dbReference type="Proteomes" id="UP000028534">
    <property type="component" value="Unassembled WGS sequence"/>
</dbReference>
<evidence type="ECO:0000313" key="1">
    <source>
        <dbReference type="EMBL" id="KEZ20264.1"/>
    </source>
</evidence>
<dbReference type="SUPFAM" id="SSF53335">
    <property type="entry name" value="S-adenosyl-L-methionine-dependent methyltransferases"/>
    <property type="match status" value="1"/>
</dbReference>
<name>A0A084EQM2_SPHYA</name>
<dbReference type="RefSeq" id="WP_155276381.1">
    <property type="nucleotide sequence ID" value="NZ_JGVR01000004.1"/>
</dbReference>
<dbReference type="eggNOG" id="COG4627">
    <property type="taxonomic scope" value="Bacteria"/>
</dbReference>